<protein>
    <submittedName>
        <fullName evidence="1">MarR family transcriptional regulator</fullName>
    </submittedName>
</protein>
<accession>A0A430BQ55</accession>
<dbReference type="EMBL" id="QRAL01000026">
    <property type="protein sequence ID" value="RSU54800.1"/>
    <property type="molecule type" value="Genomic_DNA"/>
</dbReference>
<sequence length="113" mass="13317">MVRRRICNALVEQPGFTESELGLGRRQWPVWMMFLDLYMIEQKDMEEVFRQFARLSGLSETTGFRRTVEMVEAGMLDRIPHPDDHRRSFIRLSARTRAGIDKVMDDLAKLLFP</sequence>
<dbReference type="InterPro" id="IPR036390">
    <property type="entry name" value="WH_DNA-bd_sf"/>
</dbReference>
<reference evidence="1 2" key="1">
    <citation type="submission" date="2018-07" db="EMBL/GenBank/DDBJ databases">
        <title>Genomic and Epidemiologic Investigation of an Indolent Hospital Outbreak.</title>
        <authorList>
            <person name="Johnson R.C."/>
            <person name="Deming C."/>
            <person name="Conlan S."/>
            <person name="Zellmer C.J."/>
            <person name="Michelin A.V."/>
            <person name="Lee-Lin S."/>
            <person name="Thomas P.J."/>
            <person name="Park M."/>
            <person name="Weingarten R.A."/>
            <person name="Less J."/>
            <person name="Dekker J.P."/>
            <person name="Frank K.M."/>
            <person name="Musser K.A."/>
            <person name="Mcquiston J.R."/>
            <person name="Henderson D.K."/>
            <person name="Lau A.F."/>
            <person name="Palmore T.N."/>
            <person name="Segre J.A."/>
        </authorList>
    </citation>
    <scope>NUCLEOTIDE SEQUENCE [LARGE SCALE GENOMIC DNA]</scope>
    <source>
        <strain evidence="1 2">SK-NIH.Env6_1116</strain>
    </source>
</reference>
<dbReference type="Gene3D" id="1.10.10.10">
    <property type="entry name" value="Winged helix-like DNA-binding domain superfamily/Winged helix DNA-binding domain"/>
    <property type="match status" value="1"/>
</dbReference>
<dbReference type="Proteomes" id="UP000287401">
    <property type="component" value="Unassembled WGS sequence"/>
</dbReference>
<dbReference type="RefSeq" id="WP_021228339.1">
    <property type="nucleotide sequence ID" value="NZ_DCYZ01000003.1"/>
</dbReference>
<proteinExistence type="predicted"/>
<evidence type="ECO:0000313" key="2">
    <source>
        <dbReference type="Proteomes" id="UP000287401"/>
    </source>
</evidence>
<dbReference type="AlphaFoldDB" id="A0A430BQ55"/>
<name>A0A430BQ55_SPHYA</name>
<gene>
    <name evidence="1" type="ORF">DAH51_19170</name>
</gene>
<dbReference type="SUPFAM" id="SSF46785">
    <property type="entry name" value="Winged helix' DNA-binding domain"/>
    <property type="match status" value="1"/>
</dbReference>
<organism evidence="1 2">
    <name type="scientific">Sphingobium yanoikuyae</name>
    <name type="common">Sphingomonas yanoikuyae</name>
    <dbReference type="NCBI Taxonomy" id="13690"/>
    <lineage>
        <taxon>Bacteria</taxon>
        <taxon>Pseudomonadati</taxon>
        <taxon>Pseudomonadota</taxon>
        <taxon>Alphaproteobacteria</taxon>
        <taxon>Sphingomonadales</taxon>
        <taxon>Sphingomonadaceae</taxon>
        <taxon>Sphingobium</taxon>
    </lineage>
</organism>
<evidence type="ECO:0000313" key="1">
    <source>
        <dbReference type="EMBL" id="RSU54800.1"/>
    </source>
</evidence>
<comment type="caution">
    <text evidence="1">The sequence shown here is derived from an EMBL/GenBank/DDBJ whole genome shotgun (WGS) entry which is preliminary data.</text>
</comment>
<dbReference type="InterPro" id="IPR036388">
    <property type="entry name" value="WH-like_DNA-bd_sf"/>
</dbReference>